<evidence type="ECO:0000313" key="3">
    <source>
        <dbReference type="Proteomes" id="UP001153269"/>
    </source>
</evidence>
<accession>A0A9N7VRS9</accession>
<feature type="compositionally biased region" description="Low complexity" evidence="1">
    <location>
        <begin position="1"/>
        <end position="10"/>
    </location>
</feature>
<dbReference type="EMBL" id="CADEAL010004215">
    <property type="protein sequence ID" value="CAB1454524.1"/>
    <property type="molecule type" value="Genomic_DNA"/>
</dbReference>
<dbReference type="Proteomes" id="UP001153269">
    <property type="component" value="Unassembled WGS sequence"/>
</dbReference>
<feature type="compositionally biased region" description="Low complexity" evidence="1">
    <location>
        <begin position="110"/>
        <end position="124"/>
    </location>
</feature>
<gene>
    <name evidence="2" type="ORF">PLEPLA_LOCUS42290</name>
</gene>
<feature type="compositionally biased region" description="Acidic residues" evidence="1">
    <location>
        <begin position="129"/>
        <end position="150"/>
    </location>
</feature>
<keyword evidence="3" id="KW-1185">Reference proteome</keyword>
<sequence>MSSSHSGSMSDHSRDADAMEEDERVYSEVSLKQPFSQQLSSQNGNDTNLLLNPCPNGALDSEVQDAPLDLIKRRRMQSSTLNNKRHGRGSRKTRRPKSLHAGRSLLKTTSSDIYSSKASDSDSLGDGGKDEDDADDLEEEDSESESEGDLVIDMSPSVGSEDDMTERAETELTPLPGSGKRSRLTVDRVLKLPLEYGSRQLYSHPLHHFPPCFPAGLNERIHREGDIGKRRREYGTS</sequence>
<reference evidence="2" key="1">
    <citation type="submission" date="2020-03" db="EMBL/GenBank/DDBJ databases">
        <authorList>
            <person name="Weist P."/>
        </authorList>
    </citation>
    <scope>NUCLEOTIDE SEQUENCE</scope>
</reference>
<feature type="compositionally biased region" description="Polar residues" evidence="1">
    <location>
        <begin position="33"/>
        <end position="50"/>
    </location>
</feature>
<evidence type="ECO:0000256" key="1">
    <source>
        <dbReference type="SAM" id="MobiDB-lite"/>
    </source>
</evidence>
<feature type="compositionally biased region" description="Basic residues" evidence="1">
    <location>
        <begin position="83"/>
        <end position="100"/>
    </location>
</feature>
<name>A0A9N7VRS9_PLEPL</name>
<proteinExistence type="predicted"/>
<protein>
    <submittedName>
        <fullName evidence="2">Uncharacterized protein</fullName>
    </submittedName>
</protein>
<organism evidence="2 3">
    <name type="scientific">Pleuronectes platessa</name>
    <name type="common">European plaice</name>
    <dbReference type="NCBI Taxonomy" id="8262"/>
    <lineage>
        <taxon>Eukaryota</taxon>
        <taxon>Metazoa</taxon>
        <taxon>Chordata</taxon>
        <taxon>Craniata</taxon>
        <taxon>Vertebrata</taxon>
        <taxon>Euteleostomi</taxon>
        <taxon>Actinopterygii</taxon>
        <taxon>Neopterygii</taxon>
        <taxon>Teleostei</taxon>
        <taxon>Neoteleostei</taxon>
        <taxon>Acanthomorphata</taxon>
        <taxon>Carangaria</taxon>
        <taxon>Pleuronectiformes</taxon>
        <taxon>Pleuronectoidei</taxon>
        <taxon>Pleuronectidae</taxon>
        <taxon>Pleuronectes</taxon>
    </lineage>
</organism>
<comment type="caution">
    <text evidence="2">The sequence shown here is derived from an EMBL/GenBank/DDBJ whole genome shotgun (WGS) entry which is preliminary data.</text>
</comment>
<evidence type="ECO:0000313" key="2">
    <source>
        <dbReference type="EMBL" id="CAB1454524.1"/>
    </source>
</evidence>
<dbReference type="AlphaFoldDB" id="A0A9N7VRS9"/>
<feature type="region of interest" description="Disordered" evidence="1">
    <location>
        <begin position="1"/>
        <end position="181"/>
    </location>
</feature>